<accession>J9EFR9</accession>
<proteinExistence type="predicted"/>
<evidence type="ECO:0000256" key="2">
    <source>
        <dbReference type="SAM" id="Phobius"/>
    </source>
</evidence>
<gene>
    <name evidence="3" type="ORF">WUBG_13214</name>
</gene>
<feature type="region of interest" description="Disordered" evidence="1">
    <location>
        <begin position="1"/>
        <end position="41"/>
    </location>
</feature>
<feature type="compositionally biased region" description="Low complexity" evidence="1">
    <location>
        <begin position="26"/>
        <end position="38"/>
    </location>
</feature>
<feature type="non-terminal residue" evidence="3">
    <location>
        <position position="1"/>
    </location>
</feature>
<evidence type="ECO:0000313" key="4">
    <source>
        <dbReference type="Proteomes" id="UP000004810"/>
    </source>
</evidence>
<evidence type="ECO:0000313" key="3">
    <source>
        <dbReference type="EMBL" id="EJW75877.1"/>
    </source>
</evidence>
<protein>
    <submittedName>
        <fullName evidence="3">Uncharacterized protein</fullName>
    </submittedName>
</protein>
<organism evidence="3 4">
    <name type="scientific">Wuchereria bancrofti</name>
    <dbReference type="NCBI Taxonomy" id="6293"/>
    <lineage>
        <taxon>Eukaryota</taxon>
        <taxon>Metazoa</taxon>
        <taxon>Ecdysozoa</taxon>
        <taxon>Nematoda</taxon>
        <taxon>Chromadorea</taxon>
        <taxon>Rhabditida</taxon>
        <taxon>Spirurina</taxon>
        <taxon>Spiruromorpha</taxon>
        <taxon>Filarioidea</taxon>
        <taxon>Onchocercidae</taxon>
        <taxon>Wuchereria</taxon>
    </lineage>
</organism>
<keyword evidence="2" id="KW-0812">Transmembrane</keyword>
<feature type="transmembrane region" description="Helical" evidence="2">
    <location>
        <begin position="101"/>
        <end position="122"/>
    </location>
</feature>
<reference evidence="4" key="1">
    <citation type="submission" date="2012-08" db="EMBL/GenBank/DDBJ databases">
        <title>The Genome Sequence of Wuchereria bancrofti.</title>
        <authorList>
            <person name="Nutman T.B."/>
            <person name="Fink D.L."/>
            <person name="Russ C."/>
            <person name="Young S."/>
            <person name="Zeng Q."/>
            <person name="Koehrsen M."/>
            <person name="Alvarado L."/>
            <person name="Berlin A."/>
            <person name="Chapman S.B."/>
            <person name="Chen Z."/>
            <person name="Freedman E."/>
            <person name="Gellesch M."/>
            <person name="Goldberg J."/>
            <person name="Griggs A."/>
            <person name="Gujja S."/>
            <person name="Heilman E.R."/>
            <person name="Heiman D."/>
            <person name="Hepburn T."/>
            <person name="Howarth C."/>
            <person name="Jen D."/>
            <person name="Larson L."/>
            <person name="Lewis B."/>
            <person name="Mehta T."/>
            <person name="Park D."/>
            <person name="Pearson M."/>
            <person name="Roberts A."/>
            <person name="Saif S."/>
            <person name="Shea T."/>
            <person name="Shenoy N."/>
            <person name="Sisk P."/>
            <person name="Stolte C."/>
            <person name="Sykes S."/>
            <person name="Walk T."/>
            <person name="White J."/>
            <person name="Yandava C."/>
            <person name="Haas B."/>
            <person name="Henn M.R."/>
            <person name="Nusbaum C."/>
            <person name="Birren B."/>
        </authorList>
    </citation>
    <scope>NUCLEOTIDE SEQUENCE [LARGE SCALE GENOMIC DNA]</scope>
    <source>
        <strain evidence="4">NA</strain>
    </source>
</reference>
<name>J9EFR9_WUCBA</name>
<sequence>SGYPDHDSDDDDDDDDDNDSDDDDNNGNTIDNNDYNNNHSIISSYKLENSSDSMRKSAETFQIEPYSGRFLSTHSSQYRKGVHVDNDNDYTDCNSDNNHDILFMFLIACCTLLVIGLFYVLLNARK</sequence>
<comment type="caution">
    <text evidence="3">The sequence shown here is derived from an EMBL/GenBank/DDBJ whole genome shotgun (WGS) entry which is preliminary data.</text>
</comment>
<keyword evidence="2" id="KW-0472">Membrane</keyword>
<dbReference type="AlphaFoldDB" id="J9EFR9"/>
<dbReference type="Proteomes" id="UP000004810">
    <property type="component" value="Unassembled WGS sequence"/>
</dbReference>
<evidence type="ECO:0000256" key="1">
    <source>
        <dbReference type="SAM" id="MobiDB-lite"/>
    </source>
</evidence>
<dbReference type="EMBL" id="ADBV01009914">
    <property type="protein sequence ID" value="EJW75877.1"/>
    <property type="molecule type" value="Genomic_DNA"/>
</dbReference>
<feature type="compositionally biased region" description="Acidic residues" evidence="1">
    <location>
        <begin position="7"/>
        <end position="25"/>
    </location>
</feature>
<keyword evidence="2" id="KW-1133">Transmembrane helix</keyword>